<dbReference type="AlphaFoldDB" id="A0A1Y6BDY6"/>
<dbReference type="InterPro" id="IPR016898">
    <property type="entry name" value="Polyphosphate_phosphotransfera"/>
</dbReference>
<gene>
    <name evidence="6" type="ORF">SAMN06296036_104149</name>
</gene>
<keyword evidence="7" id="KW-1185">Reference proteome</keyword>
<evidence type="ECO:0000256" key="4">
    <source>
        <dbReference type="RuleBase" id="RU369062"/>
    </source>
</evidence>
<dbReference type="STRING" id="1513793.SAMN06296036_104149"/>
<feature type="domain" description="Polyphosphate kinase-2-related" evidence="5">
    <location>
        <begin position="18"/>
        <end position="239"/>
    </location>
</feature>
<dbReference type="RefSeq" id="WP_132316771.1">
    <property type="nucleotide sequence ID" value="NZ_FWZT01000004.1"/>
</dbReference>
<protein>
    <recommendedName>
        <fullName evidence="4">ADP/GDP-polyphosphate phosphotransferase</fullName>
        <ecNumber evidence="4">2.7.4.-</ecNumber>
    </recommendedName>
    <alternativeName>
        <fullName evidence="4">Polyphosphate kinase PPK2</fullName>
    </alternativeName>
</protein>
<dbReference type="PIRSF" id="PIRSF028756">
    <property type="entry name" value="PPK2_prd"/>
    <property type="match status" value="1"/>
</dbReference>
<dbReference type="Proteomes" id="UP000192907">
    <property type="component" value="Unassembled WGS sequence"/>
</dbReference>
<keyword evidence="3 4" id="KW-0418">Kinase</keyword>
<dbReference type="NCBIfam" id="TIGR03707">
    <property type="entry name" value="PPK2_P_aer"/>
    <property type="match status" value="1"/>
</dbReference>
<dbReference type="PANTHER" id="PTHR34383:SF1">
    <property type="entry name" value="ADP-POLYPHOSPHATE PHOSPHOTRANSFERASE"/>
    <property type="match status" value="1"/>
</dbReference>
<organism evidence="6 7">
    <name type="scientific">Pseudobacteriovorax antillogorgiicola</name>
    <dbReference type="NCBI Taxonomy" id="1513793"/>
    <lineage>
        <taxon>Bacteria</taxon>
        <taxon>Pseudomonadati</taxon>
        <taxon>Bdellovibrionota</taxon>
        <taxon>Oligoflexia</taxon>
        <taxon>Oligoflexales</taxon>
        <taxon>Pseudobacteriovoracaceae</taxon>
        <taxon>Pseudobacteriovorax</taxon>
    </lineage>
</organism>
<dbReference type="GO" id="GO:0006793">
    <property type="term" value="P:phosphorus metabolic process"/>
    <property type="evidence" value="ECO:0007669"/>
    <property type="project" value="InterPro"/>
</dbReference>
<dbReference type="PANTHER" id="PTHR34383">
    <property type="entry name" value="POLYPHOSPHATE:AMP PHOSPHOTRANSFERASE-RELATED"/>
    <property type="match status" value="1"/>
</dbReference>
<dbReference type="GO" id="GO:0008976">
    <property type="term" value="F:polyphosphate kinase activity"/>
    <property type="evidence" value="ECO:0007669"/>
    <property type="project" value="UniProtKB-UniRule"/>
</dbReference>
<dbReference type="InterPro" id="IPR022486">
    <property type="entry name" value="PPK2_PA0141"/>
</dbReference>
<keyword evidence="2 4" id="KW-0808">Transferase</keyword>
<evidence type="ECO:0000313" key="7">
    <source>
        <dbReference type="Proteomes" id="UP000192907"/>
    </source>
</evidence>
<evidence type="ECO:0000259" key="5">
    <source>
        <dbReference type="Pfam" id="PF03976"/>
    </source>
</evidence>
<dbReference type="EC" id="2.7.4.-" evidence="4"/>
<sequence>MKKFEPDSIAEYLDELDRDYMYELCCLQVELLQLQKYVTEQGIRLAIVFEGRDTAGKGGAILRFRQHLIPRYCKVVALHKPTDEERGQWYFQRYIQHLPKAGAIVLFDRSWYNRAVVEPVMGFCSSEEHERFMEQVNIVEKLWVDDGIKLIKLWFSIDQEEQGSRLQDRQLNPLKTWKLSPVDLAAREKWDEFTSYKEKMFAKTSPSHSPWVRIDGNEKKVARLESIRYVLSQFDYPNKGFTGVSLEPSSKAISCLVSPH</sequence>
<comment type="similarity">
    <text evidence="1 4">Belongs to the polyphosphate kinase 2 (PPK2) family. Class I subfamily.</text>
</comment>
<dbReference type="Pfam" id="PF03976">
    <property type="entry name" value="PPK2"/>
    <property type="match status" value="1"/>
</dbReference>
<evidence type="ECO:0000256" key="1">
    <source>
        <dbReference type="ARBA" id="ARBA00009924"/>
    </source>
</evidence>
<name>A0A1Y6BDY6_9BACT</name>
<reference evidence="7" key="1">
    <citation type="submission" date="2017-04" db="EMBL/GenBank/DDBJ databases">
        <authorList>
            <person name="Varghese N."/>
            <person name="Submissions S."/>
        </authorList>
    </citation>
    <scope>NUCLEOTIDE SEQUENCE [LARGE SCALE GENOMIC DNA]</scope>
    <source>
        <strain evidence="7">RKEM611</strain>
    </source>
</reference>
<evidence type="ECO:0000256" key="2">
    <source>
        <dbReference type="ARBA" id="ARBA00022679"/>
    </source>
</evidence>
<dbReference type="EMBL" id="FWZT01000004">
    <property type="protein sequence ID" value="SMF06674.1"/>
    <property type="molecule type" value="Genomic_DNA"/>
</dbReference>
<evidence type="ECO:0000256" key="3">
    <source>
        <dbReference type="ARBA" id="ARBA00022777"/>
    </source>
</evidence>
<evidence type="ECO:0000313" key="6">
    <source>
        <dbReference type="EMBL" id="SMF06674.1"/>
    </source>
</evidence>
<proteinExistence type="inferred from homology"/>
<comment type="subunit">
    <text evidence="4">Homotetramer.</text>
</comment>
<dbReference type="Gene3D" id="3.40.50.300">
    <property type="entry name" value="P-loop containing nucleotide triphosphate hydrolases"/>
    <property type="match status" value="1"/>
</dbReference>
<dbReference type="InterPro" id="IPR027417">
    <property type="entry name" value="P-loop_NTPase"/>
</dbReference>
<dbReference type="InterPro" id="IPR022488">
    <property type="entry name" value="PPK2-related"/>
</dbReference>
<dbReference type="OrthoDB" id="9775224at2"/>
<accession>A0A1Y6BDY6</accession>
<comment type="function">
    <text evidence="4">Uses inorganic polyphosphate (polyP) as a donor to convert GDP to GTP or ADP to ATP.</text>
</comment>
<dbReference type="SUPFAM" id="SSF52540">
    <property type="entry name" value="P-loop containing nucleoside triphosphate hydrolases"/>
    <property type="match status" value="1"/>
</dbReference>